<gene>
    <name evidence="9" type="ORF">G8549_004545</name>
</gene>
<dbReference type="Gene3D" id="3.30.870.10">
    <property type="entry name" value="Endonuclease Chain A"/>
    <property type="match status" value="1"/>
</dbReference>
<feature type="domain" description="PLD phosphodiesterase" evidence="8">
    <location>
        <begin position="124"/>
        <end position="151"/>
    </location>
</feature>
<dbReference type="PROSITE" id="PS50035">
    <property type="entry name" value="PLD"/>
    <property type="match status" value="1"/>
</dbReference>
<evidence type="ECO:0000313" key="9">
    <source>
        <dbReference type="EMBL" id="HAG4612932.1"/>
    </source>
</evidence>
<keyword evidence="7" id="KW-0732">Signal</keyword>
<dbReference type="InterPro" id="IPR025202">
    <property type="entry name" value="PLD-like_dom"/>
</dbReference>
<evidence type="ECO:0000256" key="4">
    <source>
        <dbReference type="ARBA" id="ARBA00022801"/>
    </source>
</evidence>
<dbReference type="InterPro" id="IPR001736">
    <property type="entry name" value="PLipase_D/transphosphatidylase"/>
</dbReference>
<dbReference type="GO" id="GO:0016042">
    <property type="term" value="P:lipid catabolic process"/>
    <property type="evidence" value="ECO:0007669"/>
    <property type="project" value="UniProtKB-KW"/>
</dbReference>
<organism evidence="9">
    <name type="scientific">Salmonella enterica</name>
    <name type="common">Salmonella choleraesuis</name>
    <dbReference type="NCBI Taxonomy" id="28901"/>
    <lineage>
        <taxon>Bacteria</taxon>
        <taxon>Pseudomonadati</taxon>
        <taxon>Pseudomonadota</taxon>
        <taxon>Gammaproteobacteria</taxon>
        <taxon>Enterobacterales</taxon>
        <taxon>Enterobacteriaceae</taxon>
        <taxon>Salmonella</taxon>
    </lineage>
</organism>
<proteinExistence type="inferred from homology"/>
<dbReference type="InterPro" id="IPR051406">
    <property type="entry name" value="PLD_domain"/>
</dbReference>
<dbReference type="PANTHER" id="PTHR43856">
    <property type="entry name" value="CARDIOLIPIN HYDROLASE"/>
    <property type="match status" value="1"/>
</dbReference>
<feature type="signal peptide" evidence="7">
    <location>
        <begin position="1"/>
        <end position="39"/>
    </location>
</feature>
<dbReference type="EC" id="3.1.4.4" evidence="3"/>
<dbReference type="PANTHER" id="PTHR43856:SF1">
    <property type="entry name" value="MITOCHONDRIAL CARDIOLIPIN HYDROLASE"/>
    <property type="match status" value="1"/>
</dbReference>
<evidence type="ECO:0000256" key="3">
    <source>
        <dbReference type="ARBA" id="ARBA00012027"/>
    </source>
</evidence>
<dbReference type="Pfam" id="PF13091">
    <property type="entry name" value="PLDc_2"/>
    <property type="match status" value="1"/>
</dbReference>
<dbReference type="AlphaFoldDB" id="A0A763YK10"/>
<name>A0A763YK10_SALER</name>
<dbReference type="SMART" id="SM00155">
    <property type="entry name" value="PLDc"/>
    <property type="match status" value="1"/>
</dbReference>
<comment type="caution">
    <text evidence="9">The sequence shown here is derived from an EMBL/GenBank/DDBJ whole genome shotgun (WGS) entry which is preliminary data.</text>
</comment>
<dbReference type="GO" id="GO:0016891">
    <property type="term" value="F:RNA endonuclease activity producing 5'-phosphomonoesters, hydrolytic mechanism"/>
    <property type="evidence" value="ECO:0007669"/>
    <property type="project" value="TreeGrafter"/>
</dbReference>
<feature type="chain" id="PRO_5028391889" description="phospholipase D" evidence="7">
    <location>
        <begin position="40"/>
        <end position="182"/>
    </location>
</feature>
<dbReference type="EMBL" id="DAAYKR010000016">
    <property type="protein sequence ID" value="HAG4612932.1"/>
    <property type="molecule type" value="Genomic_DNA"/>
</dbReference>
<accession>A0A763YK10</accession>
<reference evidence="9" key="2">
    <citation type="submission" date="2020-02" db="EMBL/GenBank/DDBJ databases">
        <authorList>
            <consortium name="NCBI Pathogen Detection Project"/>
        </authorList>
    </citation>
    <scope>NUCLEOTIDE SEQUENCE</scope>
    <source>
        <strain evidence="9">MA.CCC_P6</strain>
    </source>
</reference>
<evidence type="ECO:0000256" key="7">
    <source>
        <dbReference type="SAM" id="SignalP"/>
    </source>
</evidence>
<keyword evidence="4" id="KW-0378">Hydrolase</keyword>
<evidence type="ECO:0000259" key="8">
    <source>
        <dbReference type="PROSITE" id="PS50035"/>
    </source>
</evidence>
<dbReference type="GO" id="GO:0004630">
    <property type="term" value="F:phospholipase D activity"/>
    <property type="evidence" value="ECO:0007669"/>
    <property type="project" value="UniProtKB-EC"/>
</dbReference>
<evidence type="ECO:0000256" key="6">
    <source>
        <dbReference type="ARBA" id="ARBA00023098"/>
    </source>
</evidence>
<comment type="similarity">
    <text evidence="2">Belongs to the phospholipase D family.</text>
</comment>
<reference evidence="9" key="1">
    <citation type="journal article" date="2018" name="Genome Biol.">
        <title>SKESA: strategic k-mer extension for scrupulous assemblies.</title>
        <authorList>
            <person name="Souvorov A."/>
            <person name="Agarwala R."/>
            <person name="Lipman D.J."/>
        </authorList>
    </citation>
    <scope>NUCLEOTIDE SEQUENCE</scope>
    <source>
        <strain evidence="9">MA.CCC_P6</strain>
    </source>
</reference>
<sequence length="182" mass="20288">MLNLPAPQAARSTLKACKSKFYALSAFLFFSFNITYADADTIDVGFSSEGTALPLIIREIDSANEEILVAAYSFTSKPVSLALVKAKERGVNVLVVADSKANQDRYTAVNYLNNHGVMIYLNDAFAIMHNKFMVFDGKTVQTGSFNYTSSAVNRNAENVIVIKDNKDVAKKFKQQFYKLWQK</sequence>
<evidence type="ECO:0000256" key="5">
    <source>
        <dbReference type="ARBA" id="ARBA00022963"/>
    </source>
</evidence>
<dbReference type="GO" id="GO:0006793">
    <property type="term" value="P:phosphorus metabolic process"/>
    <property type="evidence" value="ECO:0007669"/>
    <property type="project" value="UniProtKB-ARBA"/>
</dbReference>
<comment type="catalytic activity">
    <reaction evidence="1">
        <text>a 1,2-diacyl-sn-glycero-3-phosphocholine + H2O = a 1,2-diacyl-sn-glycero-3-phosphate + choline + H(+)</text>
        <dbReference type="Rhea" id="RHEA:14445"/>
        <dbReference type="ChEBI" id="CHEBI:15354"/>
        <dbReference type="ChEBI" id="CHEBI:15377"/>
        <dbReference type="ChEBI" id="CHEBI:15378"/>
        <dbReference type="ChEBI" id="CHEBI:57643"/>
        <dbReference type="ChEBI" id="CHEBI:58608"/>
        <dbReference type="EC" id="3.1.4.4"/>
    </reaction>
</comment>
<evidence type="ECO:0000256" key="2">
    <source>
        <dbReference type="ARBA" id="ARBA00008664"/>
    </source>
</evidence>
<protein>
    <recommendedName>
        <fullName evidence="3">phospholipase D</fullName>
        <ecNumber evidence="3">3.1.4.4</ecNumber>
    </recommendedName>
</protein>
<keyword evidence="5" id="KW-0442">Lipid degradation</keyword>
<evidence type="ECO:0000256" key="1">
    <source>
        <dbReference type="ARBA" id="ARBA00000798"/>
    </source>
</evidence>
<keyword evidence="6" id="KW-0443">Lipid metabolism</keyword>
<dbReference type="SUPFAM" id="SSF56024">
    <property type="entry name" value="Phospholipase D/nuclease"/>
    <property type="match status" value="1"/>
</dbReference>
<dbReference type="CDD" id="cd09170">
    <property type="entry name" value="PLDc_Nuc"/>
    <property type="match status" value="1"/>
</dbReference>